<evidence type="ECO:0000259" key="1">
    <source>
        <dbReference type="Pfam" id="PF22936"/>
    </source>
</evidence>
<feature type="domain" description="Retrovirus-related Pol polyprotein from transposon TNT 1-94-like beta-barrel" evidence="1">
    <location>
        <begin position="74"/>
        <end position="126"/>
    </location>
</feature>
<dbReference type="OrthoDB" id="8029976at2759"/>
<sequence>MPLPVGSSVSNDEFHYDAFRGRRLDRSYPFKDRNDLSRYHGSTNFVIHRNEVKSKLSFFLAEANLSCNIEKDAWIVDTDASNHFTNNKYLFINFVDVVNENMILAVNGVEFPIEGKGDKPQQRNNGAVLAPPGLKFSDYEVVENDDEETVTNIPVSLPQN</sequence>
<comment type="caution">
    <text evidence="2">The sequence shown here is derived from an EMBL/GenBank/DDBJ whole genome shotgun (WGS) entry which is preliminary data.</text>
</comment>
<accession>A0A8X6HLI9</accession>
<dbReference type="Proteomes" id="UP000887116">
    <property type="component" value="Unassembled WGS sequence"/>
</dbReference>
<proteinExistence type="predicted"/>
<protein>
    <recommendedName>
        <fullName evidence="1">Retrovirus-related Pol polyprotein from transposon TNT 1-94-like beta-barrel domain-containing protein</fullName>
    </recommendedName>
</protein>
<dbReference type="EMBL" id="BMAO01028522">
    <property type="protein sequence ID" value="GFR25368.1"/>
    <property type="molecule type" value="Genomic_DNA"/>
</dbReference>
<evidence type="ECO:0000313" key="3">
    <source>
        <dbReference type="Proteomes" id="UP000887116"/>
    </source>
</evidence>
<name>A0A8X6HLI9_TRICU</name>
<organism evidence="2 3">
    <name type="scientific">Trichonephila clavata</name>
    <name type="common">Joro spider</name>
    <name type="synonym">Nephila clavata</name>
    <dbReference type="NCBI Taxonomy" id="2740835"/>
    <lineage>
        <taxon>Eukaryota</taxon>
        <taxon>Metazoa</taxon>
        <taxon>Ecdysozoa</taxon>
        <taxon>Arthropoda</taxon>
        <taxon>Chelicerata</taxon>
        <taxon>Arachnida</taxon>
        <taxon>Araneae</taxon>
        <taxon>Araneomorphae</taxon>
        <taxon>Entelegynae</taxon>
        <taxon>Araneoidea</taxon>
        <taxon>Nephilidae</taxon>
        <taxon>Trichonephila</taxon>
    </lineage>
</organism>
<dbReference type="Pfam" id="PF22936">
    <property type="entry name" value="Pol_BBD"/>
    <property type="match status" value="1"/>
</dbReference>
<keyword evidence="3" id="KW-1185">Reference proteome</keyword>
<dbReference type="InterPro" id="IPR054722">
    <property type="entry name" value="PolX-like_BBD"/>
</dbReference>
<reference evidence="2" key="1">
    <citation type="submission" date="2020-07" db="EMBL/GenBank/DDBJ databases">
        <title>Multicomponent nature underlies the extraordinary mechanical properties of spider dragline silk.</title>
        <authorList>
            <person name="Kono N."/>
            <person name="Nakamura H."/>
            <person name="Mori M."/>
            <person name="Yoshida Y."/>
            <person name="Ohtoshi R."/>
            <person name="Malay A.D."/>
            <person name="Moran D.A.P."/>
            <person name="Tomita M."/>
            <person name="Numata K."/>
            <person name="Arakawa K."/>
        </authorList>
    </citation>
    <scope>NUCLEOTIDE SEQUENCE</scope>
</reference>
<gene>
    <name evidence="2" type="ORF">TNCT_463961</name>
</gene>
<evidence type="ECO:0000313" key="2">
    <source>
        <dbReference type="EMBL" id="GFR25368.1"/>
    </source>
</evidence>
<dbReference type="AlphaFoldDB" id="A0A8X6HLI9"/>